<dbReference type="InterPro" id="IPR036291">
    <property type="entry name" value="NAD(P)-bd_dom_sf"/>
</dbReference>
<dbReference type="NCBIfam" id="TIGR01296">
    <property type="entry name" value="asd_B"/>
    <property type="match status" value="1"/>
</dbReference>
<dbReference type="SUPFAM" id="SSF55347">
    <property type="entry name" value="Glyceraldehyde-3-phosphate dehydrogenase-like, C-terminal domain"/>
    <property type="match status" value="1"/>
</dbReference>
<evidence type="ECO:0000256" key="8">
    <source>
        <dbReference type="ARBA" id="ARBA00022697"/>
    </source>
</evidence>
<name>A0A0U9HEL4_9FIRM</name>
<dbReference type="InterPro" id="IPR012080">
    <property type="entry name" value="Asp_semialdehyde_DH"/>
</dbReference>
<evidence type="ECO:0000256" key="3">
    <source>
        <dbReference type="ARBA" id="ARBA00005097"/>
    </source>
</evidence>
<comment type="subunit">
    <text evidence="5 15">Homodimer.</text>
</comment>
<evidence type="ECO:0000256" key="11">
    <source>
        <dbReference type="ARBA" id="ARBA00023002"/>
    </source>
</evidence>
<evidence type="ECO:0000256" key="12">
    <source>
        <dbReference type="ARBA" id="ARBA00023154"/>
    </source>
</evidence>
<evidence type="ECO:0000256" key="1">
    <source>
        <dbReference type="ARBA" id="ARBA00005021"/>
    </source>
</evidence>
<dbReference type="PANTHER" id="PTHR46278">
    <property type="entry name" value="DEHYDROGENASE, PUTATIVE-RELATED"/>
    <property type="match status" value="1"/>
</dbReference>
<accession>A0A0U9HEL4</accession>
<comment type="function">
    <text evidence="15">Catalyzes the NADPH-dependent formation of L-aspartate-semialdehyde (L-ASA) by the reductive dephosphorylation of L-aspartyl-4-phosphate.</text>
</comment>
<dbReference type="STRING" id="224999.GCA_001485475_01145"/>
<evidence type="ECO:0000256" key="10">
    <source>
        <dbReference type="ARBA" id="ARBA00022915"/>
    </source>
</evidence>
<evidence type="ECO:0000256" key="13">
    <source>
        <dbReference type="ARBA" id="ARBA00023167"/>
    </source>
</evidence>
<dbReference type="NCBIfam" id="NF011456">
    <property type="entry name" value="PRK14874.1"/>
    <property type="match status" value="1"/>
</dbReference>
<dbReference type="RefSeq" id="WP_059032544.1">
    <property type="nucleotide sequence ID" value="NZ_DF977001.1"/>
</dbReference>
<dbReference type="InterPro" id="IPR000534">
    <property type="entry name" value="Semialdehyde_DH_NAD-bd"/>
</dbReference>
<dbReference type="Pfam" id="PF01118">
    <property type="entry name" value="Semialdhyde_dh"/>
    <property type="match status" value="1"/>
</dbReference>
<dbReference type="EC" id="1.2.1.11" evidence="6 15"/>
<feature type="active site" description="Acyl-thioester intermediate" evidence="15 16">
    <location>
        <position position="129"/>
    </location>
</feature>
<organism evidence="18">
    <name type="scientific">Tepidanaerobacter syntrophicus</name>
    <dbReference type="NCBI Taxonomy" id="224999"/>
    <lineage>
        <taxon>Bacteria</taxon>
        <taxon>Bacillati</taxon>
        <taxon>Bacillota</taxon>
        <taxon>Clostridia</taxon>
        <taxon>Thermosediminibacterales</taxon>
        <taxon>Tepidanaerobacteraceae</taxon>
        <taxon>Tepidanaerobacter</taxon>
    </lineage>
</organism>
<keyword evidence="10 15" id="KW-0220">Diaminopimelate biosynthesis</keyword>
<dbReference type="HAMAP" id="MF_02121">
    <property type="entry name" value="ASADH"/>
    <property type="match status" value="1"/>
</dbReference>
<comment type="pathway">
    <text evidence="2 15">Amino-acid biosynthesis; L-lysine biosynthesis via DAP pathway; (S)-tetrahydrodipicolinate from L-aspartate: step 2/4.</text>
</comment>
<evidence type="ECO:0000256" key="7">
    <source>
        <dbReference type="ARBA" id="ARBA00022605"/>
    </source>
</evidence>
<dbReference type="GO" id="GO:0071266">
    <property type="term" value="P:'de novo' L-methionine biosynthetic process"/>
    <property type="evidence" value="ECO:0007669"/>
    <property type="project" value="UniProtKB-UniRule"/>
</dbReference>
<feature type="binding site" evidence="15">
    <location>
        <begin position="159"/>
        <end position="160"/>
    </location>
    <ligand>
        <name>NADP(+)</name>
        <dbReference type="ChEBI" id="CHEBI:58349"/>
    </ligand>
</feature>
<dbReference type="GO" id="GO:0009097">
    <property type="term" value="P:isoleucine biosynthetic process"/>
    <property type="evidence" value="ECO:0007669"/>
    <property type="project" value="UniProtKB-UniRule"/>
</dbReference>
<comment type="pathway">
    <text evidence="1 15">Amino-acid biosynthesis; L-methionine biosynthesis via de novo pathway; L-homoserine from L-aspartate: step 2/3.</text>
</comment>
<dbReference type="UniPathway" id="UPA00034">
    <property type="reaction ID" value="UER00016"/>
</dbReference>
<evidence type="ECO:0000256" key="16">
    <source>
        <dbReference type="PIRSR" id="PIRSR000148-1"/>
    </source>
</evidence>
<dbReference type="AlphaFoldDB" id="A0A0U9HEL4"/>
<dbReference type="OrthoDB" id="9805684at2"/>
<reference evidence="18" key="1">
    <citation type="journal article" date="2016" name="Genome Announc.">
        <title>Draft Genome Sequence of the Syntrophic Lactate-Degrading Bacterium Tepidanaerobacter syntrophicus JLT.</title>
        <authorList>
            <person name="Matsuura N."/>
            <person name="Ohashi A."/>
            <person name="Tourlousse D.M."/>
            <person name="Sekiguchi Y."/>
        </authorList>
    </citation>
    <scope>NUCLEOTIDE SEQUENCE [LARGE SCALE GENOMIC DNA]</scope>
    <source>
        <strain evidence="18">JL</strain>
    </source>
</reference>
<keyword evidence="9 15" id="KW-0521">NADP</keyword>
<keyword evidence="13 15" id="KW-0486">Methionine biosynthesis</keyword>
<dbReference type="PANTHER" id="PTHR46278:SF2">
    <property type="entry name" value="ASPARTATE-SEMIALDEHYDE DEHYDROGENASE"/>
    <property type="match status" value="1"/>
</dbReference>
<evidence type="ECO:0000313" key="18">
    <source>
        <dbReference type="EMBL" id="GAQ25130.1"/>
    </source>
</evidence>
<keyword evidence="11 15" id="KW-0560">Oxidoreductase</keyword>
<dbReference type="SUPFAM" id="SSF51735">
    <property type="entry name" value="NAD(P)-binding Rossmann-fold domains"/>
    <property type="match status" value="1"/>
</dbReference>
<dbReference type="InterPro" id="IPR005986">
    <property type="entry name" value="Asp_semialdehyde_DH_beta"/>
</dbReference>
<evidence type="ECO:0000256" key="2">
    <source>
        <dbReference type="ARBA" id="ARBA00005076"/>
    </source>
</evidence>
<dbReference type="PIRSF" id="PIRSF000148">
    <property type="entry name" value="ASA_dh"/>
    <property type="match status" value="1"/>
</dbReference>
<evidence type="ECO:0000256" key="14">
    <source>
        <dbReference type="ARBA" id="ARBA00047891"/>
    </source>
</evidence>
<dbReference type="GO" id="GO:0009089">
    <property type="term" value="P:lysine biosynthetic process via diaminopimelate"/>
    <property type="evidence" value="ECO:0007669"/>
    <property type="project" value="UniProtKB-UniRule"/>
</dbReference>
<evidence type="ECO:0000313" key="19">
    <source>
        <dbReference type="Proteomes" id="UP000062160"/>
    </source>
</evidence>
<sequence length="337" mass="37275">MKKYSVGVVGAMGAVGTEMLKTLEQRDFPIEKIKPLDIAENRGKKVTYKGEEVEVEVAEKGAFKDLDIALFSAGEGASQNLAPVAVSEGCIVIDNSNAFRMDPKVPLVIPEVNPEDVTWHNGIIANPNCSTIQMLVALKPIHDKYTIKRIVVSTYQAVSGSGLPGIMELEEQVKAYLEHKEIKPKVYPHQIAFNALPHIDTFLDNAYTKEEMKMVNETHKMFHNNDIKISPTAVRVPVIRCHSESINVETQKPIDAEDVRELLNHAPGVKVLDDISSNTYPLAAELTGTDEVYVGRIRKDFSVENGINMWVVADNLRKGAALNAVQIAETLIKYSII</sequence>
<dbReference type="EMBL" id="DF977001">
    <property type="protein sequence ID" value="GAQ25130.1"/>
    <property type="molecule type" value="Genomic_DNA"/>
</dbReference>
<dbReference type="GO" id="GO:0051287">
    <property type="term" value="F:NAD binding"/>
    <property type="evidence" value="ECO:0007669"/>
    <property type="project" value="InterPro"/>
</dbReference>
<feature type="active site" description="Proton acceptor" evidence="15 16">
    <location>
        <position position="242"/>
    </location>
</feature>
<feature type="binding site" evidence="15">
    <location>
        <position position="235"/>
    </location>
    <ligand>
        <name>substrate</name>
    </ligand>
</feature>
<dbReference type="CDD" id="cd18131">
    <property type="entry name" value="ASADH_C_bac_euk_like"/>
    <property type="match status" value="1"/>
</dbReference>
<comment type="pathway">
    <text evidence="3 15">Amino-acid biosynthesis; L-threonine biosynthesis; L-threonine from L-aspartate: step 2/5.</text>
</comment>
<dbReference type="Gene3D" id="3.40.50.720">
    <property type="entry name" value="NAD(P)-binding Rossmann-like Domain"/>
    <property type="match status" value="1"/>
</dbReference>
<dbReference type="UniPathway" id="UPA00051">
    <property type="reaction ID" value="UER00464"/>
</dbReference>
<evidence type="ECO:0000256" key="4">
    <source>
        <dbReference type="ARBA" id="ARBA00010584"/>
    </source>
</evidence>
<keyword evidence="7 15" id="KW-0028">Amino-acid biosynthesis</keyword>
<dbReference type="GO" id="GO:0009088">
    <property type="term" value="P:threonine biosynthetic process"/>
    <property type="evidence" value="ECO:0007669"/>
    <property type="project" value="UniProtKB-UniRule"/>
</dbReference>
<comment type="caution">
    <text evidence="15">Lacks conserved residue(s) required for the propagation of feature annotation.</text>
</comment>
<evidence type="ECO:0000256" key="6">
    <source>
        <dbReference type="ARBA" id="ARBA00013120"/>
    </source>
</evidence>
<keyword evidence="19" id="KW-1185">Reference proteome</keyword>
<dbReference type="SMART" id="SM00859">
    <property type="entry name" value="Semialdhyde_dh"/>
    <property type="match status" value="1"/>
</dbReference>
<dbReference type="CDD" id="cd02316">
    <property type="entry name" value="VcASADH2_like_N"/>
    <property type="match status" value="1"/>
</dbReference>
<evidence type="ECO:0000256" key="5">
    <source>
        <dbReference type="ARBA" id="ARBA00011738"/>
    </source>
</evidence>
<dbReference type="Gene3D" id="3.30.360.10">
    <property type="entry name" value="Dihydrodipicolinate Reductase, domain 2"/>
    <property type="match status" value="1"/>
</dbReference>
<dbReference type="Pfam" id="PF02774">
    <property type="entry name" value="Semialdhyde_dhC"/>
    <property type="match status" value="1"/>
</dbReference>
<dbReference type="Proteomes" id="UP000062160">
    <property type="component" value="Unassembled WGS sequence"/>
</dbReference>
<dbReference type="UniPathway" id="UPA00050">
    <property type="reaction ID" value="UER00463"/>
</dbReference>
<dbReference type="InterPro" id="IPR012280">
    <property type="entry name" value="Semialdhyde_DH_dimer_dom"/>
</dbReference>
<evidence type="ECO:0000259" key="17">
    <source>
        <dbReference type="SMART" id="SM00859"/>
    </source>
</evidence>
<proteinExistence type="inferred from homology"/>
<comment type="catalytic activity">
    <reaction evidence="14 15">
        <text>L-aspartate 4-semialdehyde + phosphate + NADP(+) = 4-phospho-L-aspartate + NADPH + H(+)</text>
        <dbReference type="Rhea" id="RHEA:24284"/>
        <dbReference type="ChEBI" id="CHEBI:15378"/>
        <dbReference type="ChEBI" id="CHEBI:43474"/>
        <dbReference type="ChEBI" id="CHEBI:57535"/>
        <dbReference type="ChEBI" id="CHEBI:57783"/>
        <dbReference type="ChEBI" id="CHEBI:58349"/>
        <dbReference type="ChEBI" id="CHEBI:537519"/>
        <dbReference type="EC" id="1.2.1.11"/>
    </reaction>
</comment>
<dbReference type="GO" id="GO:0046983">
    <property type="term" value="F:protein dimerization activity"/>
    <property type="evidence" value="ECO:0007669"/>
    <property type="project" value="InterPro"/>
</dbReference>
<gene>
    <name evidence="15" type="primary">asd</name>
    <name evidence="18" type="ORF">TSYNT_7148</name>
</gene>
<keyword evidence="8 15" id="KW-0791">Threonine biosynthesis</keyword>
<protein>
    <recommendedName>
        <fullName evidence="6 15">Aspartate-semialdehyde dehydrogenase</fullName>
        <shortName evidence="15">ASA dehydrogenase</shortName>
        <shortName evidence="15">ASADH</shortName>
        <ecNumber evidence="6 15">1.2.1.11</ecNumber>
    </recommendedName>
    <alternativeName>
        <fullName evidence="15">Aspartate-beta-semialdehyde dehydrogenase</fullName>
    </alternativeName>
</protein>
<comment type="similarity">
    <text evidence="4 15">Belongs to the aspartate-semialdehyde dehydrogenase family.</text>
</comment>
<feature type="domain" description="Semialdehyde dehydrogenase NAD-binding" evidence="17">
    <location>
        <begin position="5"/>
        <end position="120"/>
    </location>
</feature>
<evidence type="ECO:0000256" key="9">
    <source>
        <dbReference type="ARBA" id="ARBA00022857"/>
    </source>
</evidence>
<evidence type="ECO:0000256" key="15">
    <source>
        <dbReference type="HAMAP-Rule" id="MF_02121"/>
    </source>
</evidence>
<dbReference type="GO" id="GO:0004073">
    <property type="term" value="F:aspartate-semialdehyde dehydrogenase activity"/>
    <property type="evidence" value="ECO:0007669"/>
    <property type="project" value="UniProtKB-UniRule"/>
</dbReference>
<feature type="binding site" evidence="15">
    <location>
        <position position="315"/>
    </location>
    <ligand>
        <name>NADP(+)</name>
        <dbReference type="ChEBI" id="CHEBI:58349"/>
    </ligand>
</feature>
<feature type="binding site" evidence="15">
    <location>
        <position position="100"/>
    </location>
    <ligand>
        <name>phosphate</name>
        <dbReference type="ChEBI" id="CHEBI:43474"/>
    </ligand>
</feature>
<keyword evidence="12 15" id="KW-0457">Lysine biosynthesis</keyword>
<feature type="binding site" evidence="15">
    <location>
        <position position="156"/>
    </location>
    <ligand>
        <name>substrate</name>
    </ligand>
</feature>
<dbReference type="GO" id="GO:0019877">
    <property type="term" value="P:diaminopimelate biosynthetic process"/>
    <property type="evidence" value="ECO:0007669"/>
    <property type="project" value="UniProtKB-UniRule"/>
</dbReference>
<dbReference type="GO" id="GO:0050661">
    <property type="term" value="F:NADP binding"/>
    <property type="evidence" value="ECO:0007669"/>
    <property type="project" value="UniProtKB-UniRule"/>
</dbReference>